<comment type="caution">
    <text evidence="6">The sequence shown here is derived from an EMBL/GenBank/DDBJ whole genome shotgun (WGS) entry which is preliminary data.</text>
</comment>
<accession>A0A445FV12</accession>
<dbReference type="SUPFAM" id="SSF49764">
    <property type="entry name" value="HSP20-like chaperones"/>
    <property type="match status" value="1"/>
</dbReference>
<evidence type="ECO:0000256" key="4">
    <source>
        <dbReference type="SAM" id="MobiDB-lite"/>
    </source>
</evidence>
<dbReference type="InterPro" id="IPR002068">
    <property type="entry name" value="A-crystallin/Hsp20_dom"/>
</dbReference>
<dbReference type="InterPro" id="IPR031107">
    <property type="entry name" value="Small_HSP"/>
</dbReference>
<dbReference type="PANTHER" id="PTHR11527">
    <property type="entry name" value="HEAT-SHOCK PROTEIN 20 FAMILY MEMBER"/>
    <property type="match status" value="1"/>
</dbReference>
<sequence>MSLLSSGGFFGRRRNDPPPHQPTWDHYQAQDHHHPLGVSQPHHPPPFMSFPSDSSPVLNTALIEWKETPEAHVYNAHLPGYKRNDVRVEVDDDRVLCIVCGKSVEKEEQRGGWHRVELSSGQFVQRLTLPENSMVDHVKAYMDNGVLTITVPKHHRGVNNRVRNINISSREVWGSGASDGAWVVTRRRGGCAGGEVLGLFGGEVGLAWISLGFHLFDCVALVGGDVKKVE</sequence>
<comment type="similarity">
    <text evidence="2 3">Belongs to the small heat shock protein (HSP20) family.</text>
</comment>
<feature type="region of interest" description="Disordered" evidence="4">
    <location>
        <begin position="1"/>
        <end position="27"/>
    </location>
</feature>
<evidence type="ECO:0000256" key="1">
    <source>
        <dbReference type="ARBA" id="ARBA00023016"/>
    </source>
</evidence>
<evidence type="ECO:0000256" key="2">
    <source>
        <dbReference type="PROSITE-ProRule" id="PRU00285"/>
    </source>
</evidence>
<reference evidence="6 7" key="1">
    <citation type="submission" date="2018-09" db="EMBL/GenBank/DDBJ databases">
        <title>A high-quality reference genome of wild soybean provides a powerful tool to mine soybean genomes.</title>
        <authorList>
            <person name="Xie M."/>
            <person name="Chung C.Y.L."/>
            <person name="Li M.-W."/>
            <person name="Wong F.-L."/>
            <person name="Chan T.-F."/>
            <person name="Lam H.-M."/>
        </authorList>
    </citation>
    <scope>NUCLEOTIDE SEQUENCE [LARGE SCALE GENOMIC DNA]</scope>
    <source>
        <strain evidence="7">cv. W05</strain>
        <tissue evidence="6">Hypocotyl of etiolated seedlings</tissue>
    </source>
</reference>
<dbReference type="EMBL" id="QZWG01000018">
    <property type="protein sequence ID" value="RZB52711.1"/>
    <property type="molecule type" value="Genomic_DNA"/>
</dbReference>
<organism evidence="6 7">
    <name type="scientific">Glycine soja</name>
    <name type="common">Wild soybean</name>
    <dbReference type="NCBI Taxonomy" id="3848"/>
    <lineage>
        <taxon>Eukaryota</taxon>
        <taxon>Viridiplantae</taxon>
        <taxon>Streptophyta</taxon>
        <taxon>Embryophyta</taxon>
        <taxon>Tracheophyta</taxon>
        <taxon>Spermatophyta</taxon>
        <taxon>Magnoliopsida</taxon>
        <taxon>eudicotyledons</taxon>
        <taxon>Gunneridae</taxon>
        <taxon>Pentapetalae</taxon>
        <taxon>rosids</taxon>
        <taxon>fabids</taxon>
        <taxon>Fabales</taxon>
        <taxon>Fabaceae</taxon>
        <taxon>Papilionoideae</taxon>
        <taxon>50 kb inversion clade</taxon>
        <taxon>NPAAA clade</taxon>
        <taxon>indigoferoid/millettioid clade</taxon>
        <taxon>Phaseoleae</taxon>
        <taxon>Glycine</taxon>
        <taxon>Glycine subgen. Soja</taxon>
    </lineage>
</organism>
<gene>
    <name evidence="6" type="ORF">D0Y65_048971</name>
</gene>
<name>A0A445FV12_GLYSO</name>
<dbReference type="Pfam" id="PF00011">
    <property type="entry name" value="HSP20"/>
    <property type="match status" value="1"/>
</dbReference>
<dbReference type="CDD" id="cd06472">
    <property type="entry name" value="ACD_ScHsp26_like"/>
    <property type="match status" value="1"/>
</dbReference>
<dbReference type="Gene3D" id="2.60.40.790">
    <property type="match status" value="1"/>
</dbReference>
<feature type="domain" description="SHSP" evidence="5">
    <location>
        <begin position="53"/>
        <end position="168"/>
    </location>
</feature>
<protein>
    <submittedName>
        <fullName evidence="6">18.2 kDa class I heat shock protein</fullName>
    </submittedName>
</protein>
<dbReference type="PROSITE" id="PS01031">
    <property type="entry name" value="SHSP"/>
    <property type="match status" value="1"/>
</dbReference>
<keyword evidence="1 6" id="KW-0346">Stress response</keyword>
<evidence type="ECO:0000313" key="7">
    <source>
        <dbReference type="Proteomes" id="UP000289340"/>
    </source>
</evidence>
<evidence type="ECO:0000313" key="6">
    <source>
        <dbReference type="EMBL" id="RZB52711.1"/>
    </source>
</evidence>
<evidence type="ECO:0000259" key="5">
    <source>
        <dbReference type="PROSITE" id="PS01031"/>
    </source>
</evidence>
<proteinExistence type="inferred from homology"/>
<dbReference type="AlphaFoldDB" id="A0A445FV12"/>
<evidence type="ECO:0000256" key="3">
    <source>
        <dbReference type="RuleBase" id="RU003616"/>
    </source>
</evidence>
<keyword evidence="7" id="KW-1185">Reference proteome</keyword>
<dbReference type="Proteomes" id="UP000289340">
    <property type="component" value="Chromosome 18"/>
</dbReference>
<dbReference type="InterPro" id="IPR008978">
    <property type="entry name" value="HSP20-like_chaperone"/>
</dbReference>